<name>A0ABR1I6J3_9HYPO</name>
<gene>
    <name evidence="1" type="ORF">QQZ08_004213</name>
</gene>
<proteinExistence type="predicted"/>
<accession>A0ABR1I6J3</accession>
<reference evidence="1 2" key="1">
    <citation type="journal article" date="2025" name="Microbiol. Resour. Announc.">
        <title>Draft genome sequences for Neonectria magnoliae and Neonectria punicea, canker pathogens of Liriodendron tulipifera and Acer saccharum in West Virginia.</title>
        <authorList>
            <person name="Petronek H.M."/>
            <person name="Kasson M.T."/>
            <person name="Metheny A.M."/>
            <person name="Stauder C.M."/>
            <person name="Lovett B."/>
            <person name="Lynch S.C."/>
            <person name="Garnas J.R."/>
            <person name="Kasson L.R."/>
            <person name="Stajich J.E."/>
        </authorList>
    </citation>
    <scope>NUCLEOTIDE SEQUENCE [LARGE SCALE GENOMIC DNA]</scope>
    <source>
        <strain evidence="1 2">NRRL 64651</strain>
    </source>
</reference>
<organism evidence="1 2">
    <name type="scientific">Neonectria magnoliae</name>
    <dbReference type="NCBI Taxonomy" id="2732573"/>
    <lineage>
        <taxon>Eukaryota</taxon>
        <taxon>Fungi</taxon>
        <taxon>Dikarya</taxon>
        <taxon>Ascomycota</taxon>
        <taxon>Pezizomycotina</taxon>
        <taxon>Sordariomycetes</taxon>
        <taxon>Hypocreomycetidae</taxon>
        <taxon>Hypocreales</taxon>
        <taxon>Nectriaceae</taxon>
        <taxon>Neonectria</taxon>
    </lineage>
</organism>
<evidence type="ECO:0000313" key="1">
    <source>
        <dbReference type="EMBL" id="KAK7429203.1"/>
    </source>
</evidence>
<keyword evidence="2" id="KW-1185">Reference proteome</keyword>
<evidence type="ECO:0000313" key="2">
    <source>
        <dbReference type="Proteomes" id="UP001498421"/>
    </source>
</evidence>
<protein>
    <submittedName>
        <fullName evidence="1">Uncharacterized protein</fullName>
    </submittedName>
</protein>
<dbReference type="EMBL" id="JAZAVK010000031">
    <property type="protein sequence ID" value="KAK7429203.1"/>
    <property type="molecule type" value="Genomic_DNA"/>
</dbReference>
<dbReference type="Proteomes" id="UP001498421">
    <property type="component" value="Unassembled WGS sequence"/>
</dbReference>
<sequence length="316" mass="35711">MSQPNLKSPATGQSDWQTVDAEASEFIKFELDQSRDLSRHRRNILEAALGFANRVSHRSNDSIAVDETGCALSPSSLPPFAPETLFLLTRGEFSCNTFLAHALTILSEVLSTSASVNKHQFPDQILPRALKRMAVVLVDCTVSGQALAEYRVCVCFKTCIMFSMRPALDDRDILLKERIRSSRNRYRDLTLSWNLVALGYHKAENLANALETDEEDNIHGYKFWCFSMERPLSMHLGRPPSLPSLEVNRAWLSHPDFCVPLTVIADLLEDFACIQDMVLSWRDSNRGKDSIEDEPSITAIQYRMSSTLAKTNEQFF</sequence>
<comment type="caution">
    <text evidence="1">The sequence shown here is derived from an EMBL/GenBank/DDBJ whole genome shotgun (WGS) entry which is preliminary data.</text>
</comment>